<name>A0A1X1RPG9_MYCCE</name>
<dbReference type="Proteomes" id="UP000193907">
    <property type="component" value="Unassembled WGS sequence"/>
</dbReference>
<dbReference type="EMBL" id="LQOM01000033">
    <property type="protein sequence ID" value="ORV10712.1"/>
    <property type="molecule type" value="Genomic_DNA"/>
</dbReference>
<evidence type="ECO:0000313" key="2">
    <source>
        <dbReference type="EMBL" id="PIB78705.1"/>
    </source>
</evidence>
<evidence type="ECO:0000313" key="4">
    <source>
        <dbReference type="Proteomes" id="UP000230971"/>
    </source>
</evidence>
<evidence type="ECO:0000313" key="1">
    <source>
        <dbReference type="EMBL" id="ORV10712.1"/>
    </source>
</evidence>
<gene>
    <name evidence="1" type="ORF">AWB95_15075</name>
    <name evidence="2" type="ORF">CQY23_12345</name>
</gene>
<reference evidence="1 3" key="1">
    <citation type="submission" date="2016-01" db="EMBL/GenBank/DDBJ databases">
        <title>The new phylogeny of the genus Mycobacterium.</title>
        <authorList>
            <person name="Tarcisio F."/>
            <person name="Conor M."/>
            <person name="Antonella G."/>
            <person name="Elisabetta G."/>
            <person name="Giulia F.S."/>
            <person name="Sara T."/>
            <person name="Anna F."/>
            <person name="Clotilde B."/>
            <person name="Roberto B."/>
            <person name="Veronica D.S."/>
            <person name="Fabio R."/>
            <person name="Monica P."/>
            <person name="Olivier J."/>
            <person name="Enrico T."/>
            <person name="Nicola S."/>
        </authorList>
    </citation>
    <scope>NUCLEOTIDE SEQUENCE [LARGE SCALE GENOMIC DNA]</scope>
    <source>
        <strain evidence="1 3">DSM 44243</strain>
    </source>
</reference>
<dbReference type="STRING" id="28045.AWB95_15075"/>
<dbReference type="RefSeq" id="WP_062538909.1">
    <property type="nucleotide sequence ID" value="NZ_BBUN01000066.1"/>
</dbReference>
<keyword evidence="3" id="KW-1185">Reference proteome</keyword>
<dbReference type="Proteomes" id="UP000230971">
    <property type="component" value="Unassembled WGS sequence"/>
</dbReference>
<evidence type="ECO:0000313" key="3">
    <source>
        <dbReference type="Proteomes" id="UP000193907"/>
    </source>
</evidence>
<sequence length="186" mass="21034">MDTRWGSDGPPEEAYGRVTDPERYRRLHVVGRALLDDLERRFDVTRQLGTETDPHRASPAPVVQLTPADPAASPLTIVFTAFPGLLVRMGHACGVDLPACGCDACDETVEQCEERLRAYADVCTAGAFGERIVHNVEWWHEHWYRFRHGASRNLRPVDQQQLDVLRQKFTGDELTWAPWPQRTGGD</sequence>
<organism evidence="1 3">
    <name type="scientific">Mycobacterium celatum</name>
    <dbReference type="NCBI Taxonomy" id="28045"/>
    <lineage>
        <taxon>Bacteria</taxon>
        <taxon>Bacillati</taxon>
        <taxon>Actinomycetota</taxon>
        <taxon>Actinomycetes</taxon>
        <taxon>Mycobacteriales</taxon>
        <taxon>Mycobacteriaceae</taxon>
        <taxon>Mycobacterium</taxon>
    </lineage>
</organism>
<dbReference type="OrthoDB" id="3290597at2"/>
<dbReference type="InterPro" id="IPR045773">
    <property type="entry name" value="DUF6226"/>
</dbReference>
<protein>
    <submittedName>
        <fullName evidence="1">Uncharacterized protein</fullName>
    </submittedName>
</protein>
<reference evidence="2 4" key="2">
    <citation type="journal article" date="2017" name="Infect. Genet. Evol.">
        <title>The new phylogeny of the genus Mycobacterium: The old and the news.</title>
        <authorList>
            <person name="Tortoli E."/>
            <person name="Fedrizzi T."/>
            <person name="Meehan C.J."/>
            <person name="Trovato A."/>
            <person name="Grottola A."/>
            <person name="Giacobazzi E."/>
            <person name="Serpini G.F."/>
            <person name="Tagliazucchi S."/>
            <person name="Fabio A."/>
            <person name="Bettua C."/>
            <person name="Bertorelli R."/>
            <person name="Frascaro F."/>
            <person name="De Sanctis V."/>
            <person name="Pecorari M."/>
            <person name="Jousson O."/>
            <person name="Segata N."/>
            <person name="Cirillo D.M."/>
        </authorList>
    </citation>
    <scope>NUCLEOTIDE SEQUENCE [LARGE SCALE GENOMIC DNA]</scope>
    <source>
        <strain evidence="2 4">NCTC 12882</strain>
    </source>
</reference>
<dbReference type="EMBL" id="PDKV01000013">
    <property type="protein sequence ID" value="PIB78705.1"/>
    <property type="molecule type" value="Genomic_DNA"/>
</dbReference>
<proteinExistence type="predicted"/>
<accession>A0A1X1RPG9</accession>
<dbReference type="Pfam" id="PF19736">
    <property type="entry name" value="DUF6226"/>
    <property type="match status" value="1"/>
</dbReference>
<dbReference type="AlphaFoldDB" id="A0A1X1RPG9"/>
<comment type="caution">
    <text evidence="1">The sequence shown here is derived from an EMBL/GenBank/DDBJ whole genome shotgun (WGS) entry which is preliminary data.</text>
</comment>